<proteinExistence type="predicted"/>
<sequence>MKLTSPPSFTRYQTLIPSKQTLNIRAIDVSVVPTRTELQLDPIRALSYTNFIHPEERSSRLGSIFNQALLKSPNCTSERDRYLGTGRHTACSCLYAAGTSRRRSHGSSESHISNLSLLDNNEEKERGPRFKAPTPPTRRICIAPIPPVQYTRLIIPAR</sequence>
<dbReference type="AlphaFoldDB" id="A0AAD5V8C3"/>
<protein>
    <submittedName>
        <fullName evidence="2">Uncharacterized protein</fullName>
    </submittedName>
</protein>
<name>A0AAD5V8C3_9APHY</name>
<evidence type="ECO:0000313" key="2">
    <source>
        <dbReference type="EMBL" id="KAJ3487719.1"/>
    </source>
</evidence>
<accession>A0AAD5V8C3</accession>
<feature type="compositionally biased region" description="Low complexity" evidence="1">
    <location>
        <begin position="107"/>
        <end position="118"/>
    </location>
</feature>
<evidence type="ECO:0000313" key="3">
    <source>
        <dbReference type="Proteomes" id="UP001212997"/>
    </source>
</evidence>
<comment type="caution">
    <text evidence="2">The sequence shown here is derived from an EMBL/GenBank/DDBJ whole genome shotgun (WGS) entry which is preliminary data.</text>
</comment>
<dbReference type="EMBL" id="JANAWD010000084">
    <property type="protein sequence ID" value="KAJ3487719.1"/>
    <property type="molecule type" value="Genomic_DNA"/>
</dbReference>
<keyword evidence="3" id="KW-1185">Reference proteome</keyword>
<organism evidence="2 3">
    <name type="scientific">Meripilus lineatus</name>
    <dbReference type="NCBI Taxonomy" id="2056292"/>
    <lineage>
        <taxon>Eukaryota</taxon>
        <taxon>Fungi</taxon>
        <taxon>Dikarya</taxon>
        <taxon>Basidiomycota</taxon>
        <taxon>Agaricomycotina</taxon>
        <taxon>Agaricomycetes</taxon>
        <taxon>Polyporales</taxon>
        <taxon>Meripilaceae</taxon>
        <taxon>Meripilus</taxon>
    </lineage>
</organism>
<dbReference type="Proteomes" id="UP001212997">
    <property type="component" value="Unassembled WGS sequence"/>
</dbReference>
<feature type="region of interest" description="Disordered" evidence="1">
    <location>
        <begin position="102"/>
        <end position="138"/>
    </location>
</feature>
<evidence type="ECO:0000256" key="1">
    <source>
        <dbReference type="SAM" id="MobiDB-lite"/>
    </source>
</evidence>
<reference evidence="2" key="1">
    <citation type="submission" date="2022-07" db="EMBL/GenBank/DDBJ databases">
        <title>Genome Sequence of Physisporinus lineatus.</title>
        <authorList>
            <person name="Buettner E."/>
        </authorList>
    </citation>
    <scope>NUCLEOTIDE SEQUENCE</scope>
    <source>
        <strain evidence="2">VT162</strain>
    </source>
</reference>
<gene>
    <name evidence="2" type="ORF">NLI96_g3336</name>
</gene>